<accession>A0A940MTE1</accession>
<proteinExistence type="predicted"/>
<keyword evidence="3" id="KW-1185">Reference proteome</keyword>
<dbReference type="AlphaFoldDB" id="A0A940MTE1"/>
<feature type="chain" id="PRO_5037350961" evidence="1">
    <location>
        <begin position="21"/>
        <end position="97"/>
    </location>
</feature>
<protein>
    <submittedName>
        <fullName evidence="2">Uncharacterized protein</fullName>
    </submittedName>
</protein>
<feature type="signal peptide" evidence="1">
    <location>
        <begin position="1"/>
        <end position="20"/>
    </location>
</feature>
<dbReference type="RefSeq" id="WP_209360571.1">
    <property type="nucleotide sequence ID" value="NZ_JAGISH010000004.1"/>
</dbReference>
<gene>
    <name evidence="2" type="ORF">J5474_09000</name>
</gene>
<dbReference type="EMBL" id="JAGISH010000004">
    <property type="protein sequence ID" value="MBP0482624.1"/>
    <property type="molecule type" value="Genomic_DNA"/>
</dbReference>
<comment type="caution">
    <text evidence="2">The sequence shown here is derived from an EMBL/GenBank/DDBJ whole genome shotgun (WGS) entry which is preliminary data.</text>
</comment>
<organism evidence="2 3">
    <name type="scientific">Sagittula salina</name>
    <dbReference type="NCBI Taxonomy" id="2820268"/>
    <lineage>
        <taxon>Bacteria</taxon>
        <taxon>Pseudomonadati</taxon>
        <taxon>Pseudomonadota</taxon>
        <taxon>Alphaproteobacteria</taxon>
        <taxon>Rhodobacterales</taxon>
        <taxon>Roseobacteraceae</taxon>
        <taxon>Sagittula</taxon>
    </lineage>
</organism>
<name>A0A940MTE1_9RHOB</name>
<keyword evidence="1" id="KW-0732">Signal</keyword>
<evidence type="ECO:0000256" key="1">
    <source>
        <dbReference type="SAM" id="SignalP"/>
    </source>
</evidence>
<evidence type="ECO:0000313" key="2">
    <source>
        <dbReference type="EMBL" id="MBP0482624.1"/>
    </source>
</evidence>
<evidence type="ECO:0000313" key="3">
    <source>
        <dbReference type="Proteomes" id="UP000675940"/>
    </source>
</evidence>
<dbReference type="Proteomes" id="UP000675940">
    <property type="component" value="Unassembled WGS sequence"/>
</dbReference>
<reference evidence="2" key="1">
    <citation type="submission" date="2021-03" db="EMBL/GenBank/DDBJ databases">
        <title>Sagittula salina sp. nov. strain M10.9X isolated from the marine waste.</title>
        <authorList>
            <person name="Satari L."/>
            <person name="Molina-Menor E."/>
            <person name="Vidal-Verdu A."/>
            <person name="Pascual J."/>
            <person name="Pereto J."/>
            <person name="Porcar M."/>
        </authorList>
    </citation>
    <scope>NUCLEOTIDE SEQUENCE</scope>
    <source>
        <strain evidence="2">M10.9X</strain>
    </source>
</reference>
<sequence length="97" mass="10446">MKIMTFLGAAAFAFSALATAASAGHQSYDGPMDLTTPGCDKYRKGLAVYNVCFTGGEPYVQGHYSGLACKDPYKGTRFVTVKPFLGKKRTVLTCTYN</sequence>